<feature type="compositionally biased region" description="Basic and acidic residues" evidence="1">
    <location>
        <begin position="88"/>
        <end position="101"/>
    </location>
</feature>
<evidence type="ECO:0000313" key="4">
    <source>
        <dbReference type="Proteomes" id="UP000830198"/>
    </source>
</evidence>
<feature type="domain" description="DUF1508" evidence="2">
    <location>
        <begin position="14"/>
        <end position="59"/>
    </location>
</feature>
<dbReference type="SUPFAM" id="SSF160113">
    <property type="entry name" value="YegP-like"/>
    <property type="match status" value="2"/>
</dbReference>
<dbReference type="PANTHER" id="PTHR40606:SF1">
    <property type="entry name" value="UPF0339 PROTEIN YEGP"/>
    <property type="match status" value="1"/>
</dbReference>
<dbReference type="PANTHER" id="PTHR40606">
    <property type="match status" value="1"/>
</dbReference>
<feature type="region of interest" description="Disordered" evidence="1">
    <location>
        <begin position="82"/>
        <end position="110"/>
    </location>
</feature>
<feature type="domain" description="DUF1508" evidence="2">
    <location>
        <begin position="63"/>
        <end position="108"/>
    </location>
</feature>
<dbReference type="InterPro" id="IPR036913">
    <property type="entry name" value="YegP-like_sf"/>
</dbReference>
<name>A0ABY4I7G1_CHIFI</name>
<dbReference type="InterPro" id="IPR010879">
    <property type="entry name" value="DUF1508"/>
</dbReference>
<dbReference type="RefSeq" id="WP_247813316.1">
    <property type="nucleotide sequence ID" value="NZ_CP095855.1"/>
</dbReference>
<proteinExistence type="predicted"/>
<protein>
    <submittedName>
        <fullName evidence="3">YegP family protein</fullName>
    </submittedName>
</protein>
<dbReference type="InterPro" id="IPR051141">
    <property type="entry name" value="UPF0339_domain"/>
</dbReference>
<evidence type="ECO:0000313" key="3">
    <source>
        <dbReference type="EMBL" id="UPK71189.1"/>
    </source>
</evidence>
<accession>A0ABY4I7G1</accession>
<dbReference type="Pfam" id="PF07411">
    <property type="entry name" value="DUF1508"/>
    <property type="match status" value="2"/>
</dbReference>
<organism evidence="3 4">
    <name type="scientific">Chitinophaga filiformis</name>
    <name type="common">Myxococcus filiformis</name>
    <name type="synonym">Flexibacter filiformis</name>
    <dbReference type="NCBI Taxonomy" id="104663"/>
    <lineage>
        <taxon>Bacteria</taxon>
        <taxon>Pseudomonadati</taxon>
        <taxon>Bacteroidota</taxon>
        <taxon>Chitinophagia</taxon>
        <taxon>Chitinophagales</taxon>
        <taxon>Chitinophagaceae</taxon>
        <taxon>Chitinophaga</taxon>
    </lineage>
</organism>
<reference evidence="3 4" key="1">
    <citation type="submission" date="2022-04" db="EMBL/GenBank/DDBJ databases">
        <title>The arsenic-methylating capacity of Chitinophaga filiformis YT5 during chitin decomposition.</title>
        <authorList>
            <person name="Chen G."/>
            <person name="Liang Y."/>
        </authorList>
    </citation>
    <scope>NUCLEOTIDE SEQUENCE [LARGE SCALE GENOMIC DNA]</scope>
    <source>
        <strain evidence="3 4">YT5</strain>
    </source>
</reference>
<dbReference type="EMBL" id="CP095855">
    <property type="protein sequence ID" value="UPK71189.1"/>
    <property type="molecule type" value="Genomic_DNA"/>
</dbReference>
<sequence>MSNSKFEIFKSPANSQYYFHLKAGNGKITLSSEGYIAKQSCKDGITSVKLNAPDEQRYERRQNNSYTFVLKARNGEVIGRSQSYASAESRDAGIDSVKEDAPGADVDDLS</sequence>
<dbReference type="Gene3D" id="2.30.29.80">
    <property type="match status" value="1"/>
</dbReference>
<gene>
    <name evidence="3" type="ORF">MYF79_07830</name>
</gene>
<evidence type="ECO:0000259" key="2">
    <source>
        <dbReference type="Pfam" id="PF07411"/>
    </source>
</evidence>
<evidence type="ECO:0000256" key="1">
    <source>
        <dbReference type="SAM" id="MobiDB-lite"/>
    </source>
</evidence>
<dbReference type="Proteomes" id="UP000830198">
    <property type="component" value="Chromosome"/>
</dbReference>
<keyword evidence="4" id="KW-1185">Reference proteome</keyword>